<organism evidence="1 2">
    <name type="scientific">Arctium lappa</name>
    <name type="common">Greater burdock</name>
    <name type="synonym">Lappa major</name>
    <dbReference type="NCBI Taxonomy" id="4217"/>
    <lineage>
        <taxon>Eukaryota</taxon>
        <taxon>Viridiplantae</taxon>
        <taxon>Streptophyta</taxon>
        <taxon>Embryophyta</taxon>
        <taxon>Tracheophyta</taxon>
        <taxon>Spermatophyta</taxon>
        <taxon>Magnoliopsida</taxon>
        <taxon>eudicotyledons</taxon>
        <taxon>Gunneridae</taxon>
        <taxon>Pentapetalae</taxon>
        <taxon>asterids</taxon>
        <taxon>campanulids</taxon>
        <taxon>Asterales</taxon>
        <taxon>Asteraceae</taxon>
        <taxon>Carduoideae</taxon>
        <taxon>Cardueae</taxon>
        <taxon>Arctiinae</taxon>
        <taxon>Arctium</taxon>
    </lineage>
</organism>
<name>A0ACB9B2T8_ARCLA</name>
<evidence type="ECO:0000313" key="2">
    <source>
        <dbReference type="Proteomes" id="UP001055879"/>
    </source>
</evidence>
<gene>
    <name evidence="1" type="ORF">L6452_23719</name>
</gene>
<sequence>MVSEQLRSKTDEMEEKSMKIEEDFRYLKKEWRTVKKQLDRLIELQNEALRRFVTPRRINNGEMHLAGSSTERGPVENKE</sequence>
<proteinExistence type="predicted"/>
<protein>
    <submittedName>
        <fullName evidence="1">Uncharacterized protein</fullName>
    </submittedName>
</protein>
<accession>A0ACB9B2T8</accession>
<reference evidence="1 2" key="2">
    <citation type="journal article" date="2022" name="Mol. Ecol. Resour.">
        <title>The genomes of chicory, endive, great burdock and yacon provide insights into Asteraceae paleo-polyploidization history and plant inulin production.</title>
        <authorList>
            <person name="Fan W."/>
            <person name="Wang S."/>
            <person name="Wang H."/>
            <person name="Wang A."/>
            <person name="Jiang F."/>
            <person name="Liu H."/>
            <person name="Zhao H."/>
            <person name="Xu D."/>
            <person name="Zhang Y."/>
        </authorList>
    </citation>
    <scope>NUCLEOTIDE SEQUENCE [LARGE SCALE GENOMIC DNA]</scope>
    <source>
        <strain evidence="2">cv. Niubang</strain>
    </source>
</reference>
<dbReference type="Proteomes" id="UP001055879">
    <property type="component" value="Linkage Group LG07"/>
</dbReference>
<keyword evidence="2" id="KW-1185">Reference proteome</keyword>
<dbReference type="EMBL" id="CM042053">
    <property type="protein sequence ID" value="KAI3716398.1"/>
    <property type="molecule type" value="Genomic_DNA"/>
</dbReference>
<reference evidence="2" key="1">
    <citation type="journal article" date="2022" name="Mol. Ecol. Resour.">
        <title>The genomes of chicory, endive, great burdock and yacon provide insights into Asteraceae palaeo-polyploidization history and plant inulin production.</title>
        <authorList>
            <person name="Fan W."/>
            <person name="Wang S."/>
            <person name="Wang H."/>
            <person name="Wang A."/>
            <person name="Jiang F."/>
            <person name="Liu H."/>
            <person name="Zhao H."/>
            <person name="Xu D."/>
            <person name="Zhang Y."/>
        </authorList>
    </citation>
    <scope>NUCLEOTIDE SEQUENCE [LARGE SCALE GENOMIC DNA]</scope>
    <source>
        <strain evidence="2">cv. Niubang</strain>
    </source>
</reference>
<evidence type="ECO:0000313" key="1">
    <source>
        <dbReference type="EMBL" id="KAI3716398.1"/>
    </source>
</evidence>
<comment type="caution">
    <text evidence="1">The sequence shown here is derived from an EMBL/GenBank/DDBJ whole genome shotgun (WGS) entry which is preliminary data.</text>
</comment>